<feature type="compositionally biased region" description="Low complexity" evidence="5">
    <location>
        <begin position="600"/>
        <end position="621"/>
    </location>
</feature>
<name>A0A3B0VZ97_9ZZZZ</name>
<protein>
    <submittedName>
        <fullName evidence="9">DEAD-box ATP-dependent RNA helicase DeaD (= CshA)</fullName>
        <ecNumber evidence="9">3.6.4.13</ecNumber>
    </submittedName>
</protein>
<dbReference type="SMART" id="SM00487">
    <property type="entry name" value="DEXDc"/>
    <property type="match status" value="1"/>
</dbReference>
<dbReference type="InterPro" id="IPR027417">
    <property type="entry name" value="P-loop_NTPase"/>
</dbReference>
<evidence type="ECO:0000259" key="8">
    <source>
        <dbReference type="PROSITE" id="PS51195"/>
    </source>
</evidence>
<dbReference type="Gene3D" id="3.40.50.300">
    <property type="entry name" value="P-loop containing nucleotide triphosphate hydrolases"/>
    <property type="match status" value="2"/>
</dbReference>
<dbReference type="PROSITE" id="PS51195">
    <property type="entry name" value="Q_MOTIF"/>
    <property type="match status" value="1"/>
</dbReference>
<dbReference type="InterPro" id="IPR014014">
    <property type="entry name" value="RNA_helicase_DEAD_Q_motif"/>
</dbReference>
<feature type="domain" description="Helicase C-terminal" evidence="7">
    <location>
        <begin position="220"/>
        <end position="385"/>
    </location>
</feature>
<dbReference type="InterPro" id="IPR011545">
    <property type="entry name" value="DEAD/DEAH_box_helicase_dom"/>
</dbReference>
<dbReference type="PROSITE" id="PS51192">
    <property type="entry name" value="HELICASE_ATP_BIND_1"/>
    <property type="match status" value="1"/>
</dbReference>
<dbReference type="InterPro" id="IPR050079">
    <property type="entry name" value="DEAD_box_RNA_helicase"/>
</dbReference>
<proteinExistence type="predicted"/>
<feature type="domain" description="DEAD-box RNA helicase Q" evidence="8">
    <location>
        <begin position="1"/>
        <end position="29"/>
    </location>
</feature>
<dbReference type="GO" id="GO:0003724">
    <property type="term" value="F:RNA helicase activity"/>
    <property type="evidence" value="ECO:0007669"/>
    <property type="project" value="UniProtKB-EC"/>
</dbReference>
<dbReference type="AlphaFoldDB" id="A0A3B0VZ97"/>
<dbReference type="PROSITE" id="PS51194">
    <property type="entry name" value="HELICASE_CTER"/>
    <property type="match status" value="1"/>
</dbReference>
<dbReference type="PANTHER" id="PTHR47959:SF10">
    <property type="entry name" value="ATP-DEPENDENT RNA HELICASE RHLB"/>
    <property type="match status" value="1"/>
</dbReference>
<feature type="compositionally biased region" description="Low complexity" evidence="5">
    <location>
        <begin position="427"/>
        <end position="449"/>
    </location>
</feature>
<keyword evidence="2 9" id="KW-0378">Hydrolase</keyword>
<reference evidence="9" key="1">
    <citation type="submission" date="2018-06" db="EMBL/GenBank/DDBJ databases">
        <authorList>
            <person name="Zhirakovskaya E."/>
        </authorList>
    </citation>
    <scope>NUCLEOTIDE SEQUENCE</scope>
</reference>
<dbReference type="PANTHER" id="PTHR47959">
    <property type="entry name" value="ATP-DEPENDENT RNA HELICASE RHLE-RELATED"/>
    <property type="match status" value="1"/>
</dbReference>
<evidence type="ECO:0000256" key="4">
    <source>
        <dbReference type="ARBA" id="ARBA00022840"/>
    </source>
</evidence>
<dbReference type="InterPro" id="IPR014001">
    <property type="entry name" value="Helicase_ATP-bd"/>
</dbReference>
<dbReference type="GO" id="GO:0005524">
    <property type="term" value="F:ATP binding"/>
    <property type="evidence" value="ECO:0007669"/>
    <property type="project" value="UniProtKB-KW"/>
</dbReference>
<dbReference type="EMBL" id="UOEZ01000043">
    <property type="protein sequence ID" value="VAW36684.1"/>
    <property type="molecule type" value="Genomic_DNA"/>
</dbReference>
<dbReference type="InterPro" id="IPR001650">
    <property type="entry name" value="Helicase_C-like"/>
</dbReference>
<dbReference type="SUPFAM" id="SSF52540">
    <property type="entry name" value="P-loop containing nucleoside triphosphate hydrolases"/>
    <property type="match status" value="1"/>
</dbReference>
<dbReference type="Pfam" id="PF00270">
    <property type="entry name" value="DEAD"/>
    <property type="match status" value="1"/>
</dbReference>
<dbReference type="PROSITE" id="PS00039">
    <property type="entry name" value="DEAD_ATP_HELICASE"/>
    <property type="match status" value="1"/>
</dbReference>
<dbReference type="CDD" id="cd18787">
    <property type="entry name" value="SF2_C_DEAD"/>
    <property type="match status" value="1"/>
</dbReference>
<evidence type="ECO:0000256" key="1">
    <source>
        <dbReference type="ARBA" id="ARBA00022741"/>
    </source>
</evidence>
<feature type="compositionally biased region" description="Low complexity" evidence="5">
    <location>
        <begin position="573"/>
        <end position="591"/>
    </location>
</feature>
<evidence type="ECO:0000256" key="5">
    <source>
        <dbReference type="SAM" id="MobiDB-lite"/>
    </source>
</evidence>
<evidence type="ECO:0000259" key="7">
    <source>
        <dbReference type="PROSITE" id="PS51194"/>
    </source>
</evidence>
<dbReference type="GO" id="GO:0003676">
    <property type="term" value="F:nucleic acid binding"/>
    <property type="evidence" value="ECO:0007669"/>
    <property type="project" value="InterPro"/>
</dbReference>
<accession>A0A3B0VZ97</accession>
<organism evidence="9">
    <name type="scientific">hydrothermal vent metagenome</name>
    <dbReference type="NCBI Taxonomy" id="652676"/>
    <lineage>
        <taxon>unclassified sequences</taxon>
        <taxon>metagenomes</taxon>
        <taxon>ecological metagenomes</taxon>
    </lineage>
</organism>
<keyword evidence="3 9" id="KW-0347">Helicase</keyword>
<evidence type="ECO:0000259" key="6">
    <source>
        <dbReference type="PROSITE" id="PS51192"/>
    </source>
</evidence>
<dbReference type="GO" id="GO:0005829">
    <property type="term" value="C:cytosol"/>
    <property type="evidence" value="ECO:0007669"/>
    <property type="project" value="TreeGrafter"/>
</dbReference>
<evidence type="ECO:0000256" key="2">
    <source>
        <dbReference type="ARBA" id="ARBA00022801"/>
    </source>
</evidence>
<dbReference type="GO" id="GO:0016787">
    <property type="term" value="F:hydrolase activity"/>
    <property type="evidence" value="ECO:0007669"/>
    <property type="project" value="UniProtKB-KW"/>
</dbReference>
<dbReference type="EC" id="3.6.4.13" evidence="9"/>
<dbReference type="InterPro" id="IPR000629">
    <property type="entry name" value="RNA-helicase_DEAD-box_CS"/>
</dbReference>
<evidence type="ECO:0000313" key="9">
    <source>
        <dbReference type="EMBL" id="VAW36684.1"/>
    </source>
</evidence>
<feature type="compositionally biased region" description="Basic and acidic residues" evidence="5">
    <location>
        <begin position="519"/>
        <end position="545"/>
    </location>
</feature>
<evidence type="ECO:0000256" key="3">
    <source>
        <dbReference type="ARBA" id="ARBA00022806"/>
    </source>
</evidence>
<feature type="region of interest" description="Disordered" evidence="5">
    <location>
        <begin position="386"/>
        <end position="621"/>
    </location>
</feature>
<feature type="compositionally biased region" description="Low complexity" evidence="5">
    <location>
        <begin position="456"/>
        <end position="467"/>
    </location>
</feature>
<feature type="domain" description="Helicase ATP-binding" evidence="6">
    <location>
        <begin position="32"/>
        <end position="208"/>
    </location>
</feature>
<keyword evidence="4" id="KW-0067">ATP-binding</keyword>
<dbReference type="InterPro" id="IPR044742">
    <property type="entry name" value="DEAD/DEAH_RhlB"/>
</dbReference>
<dbReference type="CDD" id="cd00268">
    <property type="entry name" value="DEADc"/>
    <property type="match status" value="1"/>
</dbReference>
<dbReference type="SMART" id="SM00490">
    <property type="entry name" value="HELICc"/>
    <property type="match status" value="1"/>
</dbReference>
<gene>
    <name evidence="9" type="ORF">MNBD_DELTA02-657</name>
</gene>
<keyword evidence="1" id="KW-0547">Nucleotide-binding</keyword>
<sequence>MKFNTLELDEKMLRGIEDAGFEKCTPVQEQALPEAIKGQDIIVQSQTGTGKTAVFITAIYNRLVEAGNERPKGARALVMAPTRELAVQIDMEAKKLAAHLMFRSIAIYGGVEYEKQISALKEGVDLVVATPGRMIDLYKSKSLSLKDIEIFVVDEADRMFDMGFAPDISYIASRLPKGKDRQTMLFSATIDENVHRLAARYMKPEPLVVEIEPEQVTVDKIDQKVLYPSNKEKLVMLMALLRRPDVERAIIFCNMKRTVEMLEWKLSQNGFLAMGLTGDVSQSKRQRIIDDMKAGKLKILVATDVVARGLHVEDITHVYNYDLPQEAASYVHRIGRTARAGKSGKAYSLVCEDHAFNLPEIEKYIECKIPAEWMDEAEMLVDKAGSYRSRAPKSGARSGPRSGPKGRAGKGGQSQSQGKGASGRGGAQKSASSARGGRKTGGPAKAGSSAKGGSGKPSTPGPDSSKGGPVGQRPEKQDKTEAGTGTEAKGTKGVGGSDRPKRPRRSRGRGGAGSGGSATKEKTQERKAGGSGEALREGVRKEGAGREGSGTAGRSRSRRPGRSGQEGRKDDGAAAGQSQSASSRPAKAPSSGGRGRPKGVRSGASRAAAGTSGSVRAGAAGTRSVGNALIESQTGGGADGAADSTLVVKPKRGVLKRIFNVFGRK</sequence>
<dbReference type="Pfam" id="PF00271">
    <property type="entry name" value="Helicase_C"/>
    <property type="match status" value="1"/>
</dbReference>